<dbReference type="AlphaFoldDB" id="A0A224XWI6"/>
<evidence type="ECO:0000256" key="1">
    <source>
        <dbReference type="SAM" id="SignalP"/>
    </source>
</evidence>
<proteinExistence type="predicted"/>
<keyword evidence="1" id="KW-0732">Signal</keyword>
<feature type="chain" id="PRO_5012375214" evidence="1">
    <location>
        <begin position="30"/>
        <end position="130"/>
    </location>
</feature>
<name>A0A224XWI6_9HEMI</name>
<reference evidence="2" key="1">
    <citation type="journal article" date="2018" name="PLoS Negl. Trop. Dis.">
        <title>An insight into the salivary gland and fat body transcriptome of Panstrongylus lignarius (Hemiptera: Heteroptera), the main vector of Chagas disease in Peru.</title>
        <authorList>
            <person name="Nevoa J.C."/>
            <person name="Mendes M.T."/>
            <person name="da Silva M.V."/>
            <person name="Soares S.C."/>
            <person name="Oliveira C.J.F."/>
            <person name="Ribeiro J.M.C."/>
        </authorList>
    </citation>
    <scope>NUCLEOTIDE SEQUENCE</scope>
</reference>
<protein>
    <submittedName>
        <fullName evidence="2">Putative prohormone-1</fullName>
    </submittedName>
</protein>
<feature type="signal peptide" evidence="1">
    <location>
        <begin position="1"/>
        <end position="29"/>
    </location>
</feature>
<evidence type="ECO:0000313" key="2">
    <source>
        <dbReference type="EMBL" id="JAW14228.1"/>
    </source>
</evidence>
<dbReference type="EMBL" id="GFTR01002198">
    <property type="protein sequence ID" value="JAW14228.1"/>
    <property type="molecule type" value="Transcribed_RNA"/>
</dbReference>
<organism evidence="2">
    <name type="scientific">Panstrongylus lignarius</name>
    <dbReference type="NCBI Taxonomy" id="156445"/>
    <lineage>
        <taxon>Eukaryota</taxon>
        <taxon>Metazoa</taxon>
        <taxon>Ecdysozoa</taxon>
        <taxon>Arthropoda</taxon>
        <taxon>Hexapoda</taxon>
        <taxon>Insecta</taxon>
        <taxon>Pterygota</taxon>
        <taxon>Neoptera</taxon>
        <taxon>Paraneoptera</taxon>
        <taxon>Hemiptera</taxon>
        <taxon>Heteroptera</taxon>
        <taxon>Panheteroptera</taxon>
        <taxon>Cimicomorpha</taxon>
        <taxon>Reduviidae</taxon>
        <taxon>Triatominae</taxon>
        <taxon>Panstrongylus</taxon>
    </lineage>
</organism>
<sequence>MRVFGKMNASLLCAGVIFCLSMLIMLGMAQPTPDKEKLLNELSQELVEDDGSIDRAVIDYLYAKQLFNRLRAQAGATEIQGKRSYWKQCAFNAVSCFGQKREGSRRLNFIANNNLHGRWDFLANLFRFRK</sequence>
<accession>A0A224XWI6</accession>